<dbReference type="Pfam" id="PF02661">
    <property type="entry name" value="Fic"/>
    <property type="match status" value="1"/>
</dbReference>
<evidence type="ECO:0000259" key="1">
    <source>
        <dbReference type="PROSITE" id="PS51459"/>
    </source>
</evidence>
<dbReference type="Gene3D" id="1.10.3290.10">
    <property type="entry name" value="Fido-like domain"/>
    <property type="match status" value="1"/>
</dbReference>
<dbReference type="PANTHER" id="PTHR13504:SF38">
    <property type="entry name" value="FIDO DOMAIN-CONTAINING PROTEIN"/>
    <property type="match status" value="1"/>
</dbReference>
<dbReference type="InterPro" id="IPR040198">
    <property type="entry name" value="Fido_containing"/>
</dbReference>
<reference evidence="2 3" key="1">
    <citation type="journal article" date="2023" name="Environ Microbiome">
        <title>A coral-associated actinobacterium mitigates coral bleaching under heat stress.</title>
        <authorList>
            <person name="Li J."/>
            <person name="Zou Y."/>
            <person name="Li Q."/>
            <person name="Zhang J."/>
            <person name="Bourne D.G."/>
            <person name="Lyu Y."/>
            <person name="Liu C."/>
            <person name="Zhang S."/>
        </authorList>
    </citation>
    <scope>NUCLEOTIDE SEQUENCE [LARGE SCALE GENOMIC DNA]</scope>
    <source>
        <strain evidence="2 3">SCSIO 13291</strain>
    </source>
</reference>
<evidence type="ECO:0000313" key="2">
    <source>
        <dbReference type="EMBL" id="WZX00133.1"/>
    </source>
</evidence>
<name>A0ABZ3CBF6_9ACTN</name>
<sequence>MATWDEDYWTSTIESGLPRRDRRSGAYLAYVPDQLQETPLLLPPGVDATVATAEQAVRTLAGDARDLAGIARFLLRSEAIASSRIEGIAPGVQGVALAELGTHESVPDVSAQARLVANNMTVLQDARTTLASTPAVTLGHVIDLHAALLPDEPHHHGVRSVQNWIGGSNHHPLDADFVPPAPQRVASSMNDLVAYLNGASHSPIVQAALVHAQFETIHPFTDGNGRVGRALIHTVLTRRGLTPEAVLPVSLVLSTLREDYVRGLTSYRHSDAVDSAPAHAARAAWIEVFVSAVSTAAEQAARLAVDLVSLRTEWEERLAASRARQGKVRGVRSDSATALILRDLPATPVLTSTTVQRIYGVSHVAADRALAELVDGNVLAVHGRRGVRYYQAFDVLDLITGAERRLASTRFDTRTSPPIRPVPARTDRT</sequence>
<dbReference type="Proteomes" id="UP001434337">
    <property type="component" value="Chromosome"/>
</dbReference>
<gene>
    <name evidence="2" type="ORF">PCC79_08115</name>
</gene>
<protein>
    <submittedName>
        <fullName evidence="2">Fic family protein</fullName>
    </submittedName>
</protein>
<organism evidence="2 3">
    <name type="scientific">Propioniciclava soli</name>
    <dbReference type="NCBI Taxonomy" id="2775081"/>
    <lineage>
        <taxon>Bacteria</taxon>
        <taxon>Bacillati</taxon>
        <taxon>Actinomycetota</taxon>
        <taxon>Actinomycetes</taxon>
        <taxon>Propionibacteriales</taxon>
        <taxon>Propionibacteriaceae</taxon>
        <taxon>Propioniciclava</taxon>
    </lineage>
</organism>
<keyword evidence="3" id="KW-1185">Reference proteome</keyword>
<dbReference type="PROSITE" id="PS51459">
    <property type="entry name" value="FIDO"/>
    <property type="match status" value="1"/>
</dbReference>
<accession>A0ABZ3CBF6</accession>
<dbReference type="EMBL" id="CP115965">
    <property type="protein sequence ID" value="WZX00133.1"/>
    <property type="molecule type" value="Genomic_DNA"/>
</dbReference>
<feature type="domain" description="Fido" evidence="1">
    <location>
        <begin position="136"/>
        <end position="291"/>
    </location>
</feature>
<dbReference type="RefSeq" id="WP_342373513.1">
    <property type="nucleotide sequence ID" value="NZ_CP115965.1"/>
</dbReference>
<dbReference type="InterPro" id="IPR036597">
    <property type="entry name" value="Fido-like_dom_sf"/>
</dbReference>
<dbReference type="PANTHER" id="PTHR13504">
    <property type="entry name" value="FIDO DOMAIN-CONTAINING PROTEIN DDB_G0283145"/>
    <property type="match status" value="1"/>
</dbReference>
<dbReference type="SUPFAM" id="SSF140931">
    <property type="entry name" value="Fic-like"/>
    <property type="match status" value="1"/>
</dbReference>
<dbReference type="InterPro" id="IPR003812">
    <property type="entry name" value="Fido"/>
</dbReference>
<proteinExistence type="predicted"/>
<evidence type="ECO:0000313" key="3">
    <source>
        <dbReference type="Proteomes" id="UP001434337"/>
    </source>
</evidence>